<evidence type="ECO:0000313" key="2">
    <source>
        <dbReference type="Proteomes" id="UP000029267"/>
    </source>
</evidence>
<dbReference type="EMBL" id="JPYA02000002">
    <property type="protein sequence ID" value="MEB3751483.1"/>
    <property type="molecule type" value="Genomic_DNA"/>
</dbReference>
<sequence length="80" mass="9045">MVMEIEGLKPFAARDYQLWIVYTDNEMKGELLTIRHGASRILITGEDVKRFKQIKASLEPKGGSVTPTGPETFIVDLKHE</sequence>
<name>A0ABU6BHS5_9BACL</name>
<organism evidence="1 2">
    <name type="scientific">Geobacillus icigianus</name>
    <dbReference type="NCBI Taxonomy" id="1430331"/>
    <lineage>
        <taxon>Bacteria</taxon>
        <taxon>Bacillati</taxon>
        <taxon>Bacillota</taxon>
        <taxon>Bacilli</taxon>
        <taxon>Bacillales</taxon>
        <taxon>Anoxybacillaceae</taxon>
        <taxon>Geobacillus</taxon>
    </lineage>
</organism>
<comment type="caution">
    <text evidence="1">The sequence shown here is derived from an EMBL/GenBank/DDBJ whole genome shotgun (WGS) entry which is preliminary data.</text>
</comment>
<protein>
    <submittedName>
        <fullName evidence="1">Uncharacterized protein</fullName>
    </submittedName>
</protein>
<evidence type="ECO:0000313" key="1">
    <source>
        <dbReference type="EMBL" id="MEB3751483.1"/>
    </source>
</evidence>
<reference evidence="1 2" key="1">
    <citation type="journal article" date="2014" name="Genome Announc.">
        <title>Draft Genome Sequence of Geobacillus icigianus Strain G1w1T Isolated from Hot Springs in the Valley of Geysers, Kamchatka (Russian Federation).</title>
        <authorList>
            <person name="Bryanskaya A.V."/>
            <person name="Rozanov A.S."/>
            <person name="Logacheva M.D."/>
            <person name="Kotenko A.V."/>
            <person name="Peltek S.E."/>
        </authorList>
    </citation>
    <scope>NUCLEOTIDE SEQUENCE [LARGE SCALE GENOMIC DNA]</scope>
    <source>
        <strain evidence="1 2">G1w1</strain>
    </source>
</reference>
<proteinExistence type="predicted"/>
<accession>A0ABU6BHS5</accession>
<keyword evidence="2" id="KW-1185">Reference proteome</keyword>
<gene>
    <name evidence="1" type="ORF">EP10_002324</name>
</gene>
<dbReference type="Proteomes" id="UP000029267">
    <property type="component" value="Unassembled WGS sequence"/>
</dbReference>